<dbReference type="PANTHER" id="PTHR11715:SF3">
    <property type="entry name" value="GLYCINE CLEAVAGE SYSTEM H PROTEIN-RELATED"/>
    <property type="match status" value="1"/>
</dbReference>
<dbReference type="EMBL" id="NVWI01000001">
    <property type="protein sequence ID" value="PCJ43654.1"/>
    <property type="molecule type" value="Genomic_DNA"/>
</dbReference>
<evidence type="ECO:0000256" key="1">
    <source>
        <dbReference type="ARBA" id="ARBA00009249"/>
    </source>
</evidence>
<evidence type="ECO:0000256" key="2">
    <source>
        <dbReference type="ARBA" id="ARBA00022823"/>
    </source>
</evidence>
<evidence type="ECO:0000313" key="7">
    <source>
        <dbReference type="Proteomes" id="UP000228987"/>
    </source>
</evidence>
<dbReference type="GO" id="GO:0009249">
    <property type="term" value="P:protein lipoylation"/>
    <property type="evidence" value="ECO:0007669"/>
    <property type="project" value="TreeGrafter"/>
</dbReference>
<dbReference type="Gene3D" id="2.40.50.100">
    <property type="match status" value="1"/>
</dbReference>
<dbReference type="GO" id="GO:0005960">
    <property type="term" value="C:glycine cleavage complex"/>
    <property type="evidence" value="ECO:0007669"/>
    <property type="project" value="InterPro"/>
</dbReference>
<dbReference type="AlphaFoldDB" id="A0A2A5CIF1"/>
<feature type="domain" description="Lipoyl-binding" evidence="5">
    <location>
        <begin position="24"/>
        <end position="106"/>
    </location>
</feature>
<evidence type="ECO:0000259" key="5">
    <source>
        <dbReference type="PROSITE" id="PS50968"/>
    </source>
</evidence>
<keyword evidence="2 3" id="KW-0450">Lipoyl</keyword>
<evidence type="ECO:0000256" key="4">
    <source>
        <dbReference type="PIRSR" id="PIRSR617453-50"/>
    </source>
</evidence>
<name>A0A2A5CIF1_9GAMM</name>
<feature type="modified residue" description="N6-lipoyllysine" evidence="3 4">
    <location>
        <position position="65"/>
    </location>
</feature>
<dbReference type="InterPro" id="IPR000089">
    <property type="entry name" value="Biotin_lipoyl"/>
</dbReference>
<dbReference type="Pfam" id="PF01597">
    <property type="entry name" value="GCV_H"/>
    <property type="match status" value="1"/>
</dbReference>
<comment type="similarity">
    <text evidence="1 3">Belongs to the GcvH family.</text>
</comment>
<sequence>MSKTPEGLYYASSHEWLKLEDDGVATVGISDFAQSELGDVVYVELPEKGSLVSAKDEVCVVESVKTASDIYSPVSGEVVAVNDSLDDSPESVNSGPYDDGWLYKIKLSNEAELDELLSAEDYVESYENP</sequence>
<dbReference type="InterPro" id="IPR017453">
    <property type="entry name" value="GCV_H_sub"/>
</dbReference>
<dbReference type="NCBIfam" id="NF002270">
    <property type="entry name" value="PRK01202.1"/>
    <property type="match status" value="1"/>
</dbReference>
<dbReference type="GO" id="GO:0005737">
    <property type="term" value="C:cytoplasm"/>
    <property type="evidence" value="ECO:0007669"/>
    <property type="project" value="TreeGrafter"/>
</dbReference>
<organism evidence="6 7">
    <name type="scientific">SAR86 cluster bacterium</name>
    <dbReference type="NCBI Taxonomy" id="2030880"/>
    <lineage>
        <taxon>Bacteria</taxon>
        <taxon>Pseudomonadati</taxon>
        <taxon>Pseudomonadota</taxon>
        <taxon>Gammaproteobacteria</taxon>
        <taxon>SAR86 cluster</taxon>
    </lineage>
</organism>
<protein>
    <recommendedName>
        <fullName evidence="3">Glycine cleavage system H protein</fullName>
    </recommendedName>
</protein>
<comment type="cofactor">
    <cofactor evidence="3">
        <name>(R)-lipoate</name>
        <dbReference type="ChEBI" id="CHEBI:83088"/>
    </cofactor>
    <text evidence="3">Binds 1 lipoyl cofactor covalently.</text>
</comment>
<dbReference type="SUPFAM" id="SSF51230">
    <property type="entry name" value="Single hybrid motif"/>
    <property type="match status" value="1"/>
</dbReference>
<dbReference type="Proteomes" id="UP000228987">
    <property type="component" value="Unassembled WGS sequence"/>
</dbReference>
<dbReference type="PROSITE" id="PS50968">
    <property type="entry name" value="BIOTINYL_LIPOYL"/>
    <property type="match status" value="1"/>
</dbReference>
<reference evidence="7" key="1">
    <citation type="submission" date="2017-08" db="EMBL/GenBank/DDBJ databases">
        <title>A dynamic microbial community with high functional redundancy inhabits the cold, oxic subseafloor aquifer.</title>
        <authorList>
            <person name="Tully B.J."/>
            <person name="Wheat C.G."/>
            <person name="Glazer B.T."/>
            <person name="Huber J.A."/>
        </authorList>
    </citation>
    <scope>NUCLEOTIDE SEQUENCE [LARGE SCALE GENOMIC DNA]</scope>
</reference>
<proteinExistence type="inferred from homology"/>
<dbReference type="CDD" id="cd06848">
    <property type="entry name" value="GCS_H"/>
    <property type="match status" value="1"/>
</dbReference>
<evidence type="ECO:0000313" key="6">
    <source>
        <dbReference type="EMBL" id="PCJ43654.1"/>
    </source>
</evidence>
<dbReference type="InterPro" id="IPR011053">
    <property type="entry name" value="Single_hybrid_motif"/>
</dbReference>
<gene>
    <name evidence="3 6" type="primary">gcvH</name>
    <name evidence="6" type="ORF">COA71_01920</name>
</gene>
<dbReference type="GO" id="GO:0019464">
    <property type="term" value="P:glycine decarboxylation via glycine cleavage system"/>
    <property type="evidence" value="ECO:0007669"/>
    <property type="project" value="UniProtKB-UniRule"/>
</dbReference>
<evidence type="ECO:0000256" key="3">
    <source>
        <dbReference type="HAMAP-Rule" id="MF_00272"/>
    </source>
</evidence>
<dbReference type="PROSITE" id="PS00189">
    <property type="entry name" value="LIPOYL"/>
    <property type="match status" value="1"/>
</dbReference>
<dbReference type="PANTHER" id="PTHR11715">
    <property type="entry name" value="GLYCINE CLEAVAGE SYSTEM H PROTEIN"/>
    <property type="match status" value="1"/>
</dbReference>
<dbReference type="InterPro" id="IPR003016">
    <property type="entry name" value="2-oxoA_DH_lipoyl-BS"/>
</dbReference>
<dbReference type="InterPro" id="IPR033753">
    <property type="entry name" value="GCV_H/Fam206"/>
</dbReference>
<comment type="function">
    <text evidence="3">The glycine cleavage system catalyzes the degradation of glycine. The H protein shuttles the methylamine group of glycine from the P protein to the T protein.</text>
</comment>
<dbReference type="NCBIfam" id="TIGR00527">
    <property type="entry name" value="gcvH"/>
    <property type="match status" value="1"/>
</dbReference>
<dbReference type="InterPro" id="IPR002930">
    <property type="entry name" value="GCV_H"/>
</dbReference>
<comment type="caution">
    <text evidence="6">The sequence shown here is derived from an EMBL/GenBank/DDBJ whole genome shotgun (WGS) entry which is preliminary data.</text>
</comment>
<accession>A0A2A5CIF1</accession>
<comment type="subunit">
    <text evidence="3">The glycine cleavage system is composed of four proteins: P, T, L and H.</text>
</comment>
<dbReference type="HAMAP" id="MF_00272">
    <property type="entry name" value="GcvH"/>
    <property type="match status" value="1"/>
</dbReference>